<dbReference type="EMBL" id="BSXS01003243">
    <property type="protein sequence ID" value="GME80873.1"/>
    <property type="molecule type" value="Genomic_DNA"/>
</dbReference>
<proteinExistence type="predicted"/>
<keyword evidence="2" id="KW-1185">Reference proteome</keyword>
<comment type="caution">
    <text evidence="1">The sequence shown here is derived from an EMBL/GenBank/DDBJ whole genome shotgun (WGS) entry which is preliminary data.</text>
</comment>
<evidence type="ECO:0000313" key="1">
    <source>
        <dbReference type="EMBL" id="GME80873.1"/>
    </source>
</evidence>
<dbReference type="Proteomes" id="UP001165064">
    <property type="component" value="Unassembled WGS sequence"/>
</dbReference>
<name>A0ACB5T5L1_AMBMO</name>
<sequence length="175" mass="19282">MKIQPLLPEDVASQFNEVPTKKPYVLSIAISALSAIVNTITSFFSRSQDAQATNSTVYNNTAEYYAESLLDHLDWLDSIRVQYAPLSIQYGIVKKQERHADLIAKASKVQANKAYGAVGAADYGFTHDGSESEEVHLDSSSDETYDTVHSCESTLNSLLDELDWLDSVCIGFAHV</sequence>
<reference evidence="1" key="1">
    <citation type="submission" date="2023-04" db="EMBL/GenBank/DDBJ databases">
        <title>Ambrosiozyma monospora NBRC 10751.</title>
        <authorList>
            <person name="Ichikawa N."/>
            <person name="Sato H."/>
            <person name="Tonouchi N."/>
        </authorList>
    </citation>
    <scope>NUCLEOTIDE SEQUENCE</scope>
    <source>
        <strain evidence="1">NBRC 10751</strain>
    </source>
</reference>
<protein>
    <submittedName>
        <fullName evidence="1">Unnamed protein product</fullName>
    </submittedName>
</protein>
<gene>
    <name evidence="1" type="ORF">Amon02_000465200</name>
</gene>
<organism evidence="1 2">
    <name type="scientific">Ambrosiozyma monospora</name>
    <name type="common">Yeast</name>
    <name type="synonym">Endomycopsis monosporus</name>
    <dbReference type="NCBI Taxonomy" id="43982"/>
    <lineage>
        <taxon>Eukaryota</taxon>
        <taxon>Fungi</taxon>
        <taxon>Dikarya</taxon>
        <taxon>Ascomycota</taxon>
        <taxon>Saccharomycotina</taxon>
        <taxon>Pichiomycetes</taxon>
        <taxon>Pichiales</taxon>
        <taxon>Pichiaceae</taxon>
        <taxon>Ambrosiozyma</taxon>
    </lineage>
</organism>
<evidence type="ECO:0000313" key="2">
    <source>
        <dbReference type="Proteomes" id="UP001165064"/>
    </source>
</evidence>
<accession>A0ACB5T5L1</accession>